<dbReference type="Proteomes" id="UP001152622">
    <property type="component" value="Chromosome 12"/>
</dbReference>
<sequence length="180" mass="19243">MGRERGDRLALARAVPPPEKPPVSRPSATICHAAARYPGAGSRLFVYRSLRVPGGWGRLDVSRFFPPGASAALLHQAATLHPLCQTPHPRSLLFSTGSESSPVQALTRVPVRTGVEVGVGERLLLNSDSDAAVEAEEVVRCFSAKATRASVVVIHRSFTRINTAFFYTASGRNNSAAVQV</sequence>
<evidence type="ECO:0000256" key="1">
    <source>
        <dbReference type="SAM" id="MobiDB-lite"/>
    </source>
</evidence>
<dbReference type="EMBL" id="JAINUF010000012">
    <property type="protein sequence ID" value="KAJ8346231.1"/>
    <property type="molecule type" value="Genomic_DNA"/>
</dbReference>
<feature type="compositionally biased region" description="Pro residues" evidence="1">
    <location>
        <begin position="15"/>
        <end position="24"/>
    </location>
</feature>
<feature type="region of interest" description="Disordered" evidence="1">
    <location>
        <begin position="1"/>
        <end position="26"/>
    </location>
</feature>
<proteinExistence type="predicted"/>
<accession>A0A9Q1EWE7</accession>
<gene>
    <name evidence="2" type="ORF">SKAU_G00304240</name>
</gene>
<evidence type="ECO:0000313" key="3">
    <source>
        <dbReference type="Proteomes" id="UP001152622"/>
    </source>
</evidence>
<feature type="compositionally biased region" description="Basic and acidic residues" evidence="1">
    <location>
        <begin position="1"/>
        <end position="10"/>
    </location>
</feature>
<comment type="caution">
    <text evidence="2">The sequence shown here is derived from an EMBL/GenBank/DDBJ whole genome shotgun (WGS) entry which is preliminary data.</text>
</comment>
<protein>
    <submittedName>
        <fullName evidence="2">Uncharacterized protein</fullName>
    </submittedName>
</protein>
<evidence type="ECO:0000313" key="2">
    <source>
        <dbReference type="EMBL" id="KAJ8346231.1"/>
    </source>
</evidence>
<organism evidence="2 3">
    <name type="scientific">Synaphobranchus kaupii</name>
    <name type="common">Kaup's arrowtooth eel</name>
    <dbReference type="NCBI Taxonomy" id="118154"/>
    <lineage>
        <taxon>Eukaryota</taxon>
        <taxon>Metazoa</taxon>
        <taxon>Chordata</taxon>
        <taxon>Craniata</taxon>
        <taxon>Vertebrata</taxon>
        <taxon>Euteleostomi</taxon>
        <taxon>Actinopterygii</taxon>
        <taxon>Neopterygii</taxon>
        <taxon>Teleostei</taxon>
        <taxon>Anguilliformes</taxon>
        <taxon>Synaphobranchidae</taxon>
        <taxon>Synaphobranchus</taxon>
    </lineage>
</organism>
<keyword evidence="3" id="KW-1185">Reference proteome</keyword>
<name>A0A9Q1EWE7_SYNKA</name>
<reference evidence="2" key="1">
    <citation type="journal article" date="2023" name="Science">
        <title>Genome structures resolve the early diversification of teleost fishes.</title>
        <authorList>
            <person name="Parey E."/>
            <person name="Louis A."/>
            <person name="Montfort J."/>
            <person name="Bouchez O."/>
            <person name="Roques C."/>
            <person name="Iampietro C."/>
            <person name="Lluch J."/>
            <person name="Castinel A."/>
            <person name="Donnadieu C."/>
            <person name="Desvignes T."/>
            <person name="Floi Bucao C."/>
            <person name="Jouanno E."/>
            <person name="Wen M."/>
            <person name="Mejri S."/>
            <person name="Dirks R."/>
            <person name="Jansen H."/>
            <person name="Henkel C."/>
            <person name="Chen W.J."/>
            <person name="Zahm M."/>
            <person name="Cabau C."/>
            <person name="Klopp C."/>
            <person name="Thompson A.W."/>
            <person name="Robinson-Rechavi M."/>
            <person name="Braasch I."/>
            <person name="Lecointre G."/>
            <person name="Bobe J."/>
            <person name="Postlethwait J.H."/>
            <person name="Berthelot C."/>
            <person name="Roest Crollius H."/>
            <person name="Guiguen Y."/>
        </authorList>
    </citation>
    <scope>NUCLEOTIDE SEQUENCE</scope>
    <source>
        <strain evidence="2">WJC10195</strain>
    </source>
</reference>
<dbReference type="AlphaFoldDB" id="A0A9Q1EWE7"/>